<dbReference type="AlphaFoldDB" id="A0A830GM30"/>
<evidence type="ECO:0000313" key="1">
    <source>
        <dbReference type="EMBL" id="GGN96412.1"/>
    </source>
</evidence>
<accession>A0A830GM30</accession>
<organism evidence="1 2">
    <name type="scientific">Haloarcula pellucida</name>
    <dbReference type="NCBI Taxonomy" id="1427151"/>
    <lineage>
        <taxon>Archaea</taxon>
        <taxon>Methanobacteriati</taxon>
        <taxon>Methanobacteriota</taxon>
        <taxon>Stenosarchaea group</taxon>
        <taxon>Halobacteria</taxon>
        <taxon>Halobacteriales</taxon>
        <taxon>Haloarculaceae</taxon>
        <taxon>Haloarcula</taxon>
    </lineage>
</organism>
<evidence type="ECO:0000313" key="2">
    <source>
        <dbReference type="Proteomes" id="UP000605784"/>
    </source>
</evidence>
<evidence type="ECO:0008006" key="3">
    <source>
        <dbReference type="Google" id="ProtNLM"/>
    </source>
</evidence>
<sequence length="75" mass="8794">MSTDSGSTSGDDDFHRDTRRVVKARFEPDVFERINKIRQDRGVEWSTVILCGIAEIEEEIPPYHERFKDYDDQST</sequence>
<keyword evidence="2" id="KW-1185">Reference proteome</keyword>
<proteinExistence type="predicted"/>
<dbReference type="RefSeq" id="WP_188998083.1">
    <property type="nucleotide sequence ID" value="NZ_BMOU01000004.1"/>
</dbReference>
<gene>
    <name evidence="1" type="ORF">GCM10009030_24650</name>
</gene>
<reference evidence="1" key="2">
    <citation type="submission" date="2020-09" db="EMBL/GenBank/DDBJ databases">
        <authorList>
            <person name="Sun Q."/>
            <person name="Ohkuma M."/>
        </authorList>
    </citation>
    <scope>NUCLEOTIDE SEQUENCE</scope>
    <source>
        <strain evidence="1">JCM 17820</strain>
    </source>
</reference>
<name>A0A830GM30_9EURY</name>
<reference evidence="1" key="1">
    <citation type="journal article" date="2014" name="Int. J. Syst. Evol. Microbiol.">
        <title>Complete genome sequence of Corynebacterium casei LMG S-19264T (=DSM 44701T), isolated from a smear-ripened cheese.</title>
        <authorList>
            <consortium name="US DOE Joint Genome Institute (JGI-PGF)"/>
            <person name="Walter F."/>
            <person name="Albersmeier A."/>
            <person name="Kalinowski J."/>
            <person name="Ruckert C."/>
        </authorList>
    </citation>
    <scope>NUCLEOTIDE SEQUENCE</scope>
    <source>
        <strain evidence="1">JCM 17820</strain>
    </source>
</reference>
<dbReference type="EMBL" id="BMOU01000004">
    <property type="protein sequence ID" value="GGN96412.1"/>
    <property type="molecule type" value="Genomic_DNA"/>
</dbReference>
<protein>
    <recommendedName>
        <fullName evidence="3">CopG family transcriptional regulator</fullName>
    </recommendedName>
</protein>
<comment type="caution">
    <text evidence="1">The sequence shown here is derived from an EMBL/GenBank/DDBJ whole genome shotgun (WGS) entry which is preliminary data.</text>
</comment>
<dbReference type="Proteomes" id="UP000605784">
    <property type="component" value="Unassembled WGS sequence"/>
</dbReference>